<dbReference type="PROSITE" id="PS50112">
    <property type="entry name" value="PAS"/>
    <property type="match status" value="1"/>
</dbReference>
<dbReference type="EMBL" id="CP000252">
    <property type="protein sequence ID" value="ABC78414.1"/>
    <property type="molecule type" value="Genomic_DNA"/>
</dbReference>
<dbReference type="GO" id="GO:0043565">
    <property type="term" value="F:sequence-specific DNA binding"/>
    <property type="evidence" value="ECO:0007669"/>
    <property type="project" value="InterPro"/>
</dbReference>
<feature type="domain" description="Sigma-54 factor interaction" evidence="6">
    <location>
        <begin position="137"/>
        <end position="366"/>
    </location>
</feature>
<dbReference type="SUPFAM" id="SSF55785">
    <property type="entry name" value="PYP-like sensor domain (PAS domain)"/>
    <property type="match status" value="1"/>
</dbReference>
<evidence type="ECO:0000256" key="1">
    <source>
        <dbReference type="ARBA" id="ARBA00022741"/>
    </source>
</evidence>
<dbReference type="Gene3D" id="3.40.50.300">
    <property type="entry name" value="P-loop containing nucleotide triphosphate hydrolases"/>
    <property type="match status" value="1"/>
</dbReference>
<dbReference type="PRINTS" id="PR01590">
    <property type="entry name" value="HTHFIS"/>
</dbReference>
<dbReference type="PROSITE" id="PS00676">
    <property type="entry name" value="SIGMA54_INTERACT_2"/>
    <property type="match status" value="1"/>
</dbReference>
<dbReference type="InterPro" id="IPR027417">
    <property type="entry name" value="P-loop_NTPase"/>
</dbReference>
<evidence type="ECO:0000256" key="4">
    <source>
        <dbReference type="ARBA" id="ARBA00023125"/>
    </source>
</evidence>
<evidence type="ECO:0000313" key="8">
    <source>
        <dbReference type="EMBL" id="ABC78414.1"/>
    </source>
</evidence>
<dbReference type="PROSITE" id="PS00688">
    <property type="entry name" value="SIGMA54_INTERACT_3"/>
    <property type="match status" value="1"/>
</dbReference>
<dbReference type="OrthoDB" id="9814761at2"/>
<dbReference type="PROSITE" id="PS00675">
    <property type="entry name" value="SIGMA54_INTERACT_1"/>
    <property type="match status" value="1"/>
</dbReference>
<dbReference type="Pfam" id="PF00158">
    <property type="entry name" value="Sigma54_activat"/>
    <property type="match status" value="1"/>
</dbReference>
<keyword evidence="9" id="KW-1185">Reference proteome</keyword>
<dbReference type="CDD" id="cd00009">
    <property type="entry name" value="AAA"/>
    <property type="match status" value="1"/>
</dbReference>
<dbReference type="GO" id="GO:0005524">
    <property type="term" value="F:ATP binding"/>
    <property type="evidence" value="ECO:0007669"/>
    <property type="project" value="UniProtKB-KW"/>
</dbReference>
<dbReference type="InterPro" id="IPR058031">
    <property type="entry name" value="AAA_lid_NorR"/>
</dbReference>
<dbReference type="SMART" id="SM00091">
    <property type="entry name" value="PAS"/>
    <property type="match status" value="1"/>
</dbReference>
<evidence type="ECO:0000256" key="2">
    <source>
        <dbReference type="ARBA" id="ARBA00022840"/>
    </source>
</evidence>
<dbReference type="RefSeq" id="WP_011418433.1">
    <property type="nucleotide sequence ID" value="NC_007759.1"/>
</dbReference>
<dbReference type="InterPro" id="IPR035965">
    <property type="entry name" value="PAS-like_dom_sf"/>
</dbReference>
<keyword evidence="4" id="KW-0238">DNA-binding</keyword>
<dbReference type="InterPro" id="IPR002197">
    <property type="entry name" value="HTH_Fis"/>
</dbReference>
<feature type="domain" description="PAS" evidence="7">
    <location>
        <begin position="5"/>
        <end position="51"/>
    </location>
</feature>
<dbReference type="NCBIfam" id="TIGR00229">
    <property type="entry name" value="sensory_box"/>
    <property type="match status" value="1"/>
</dbReference>
<dbReference type="SMART" id="SM00382">
    <property type="entry name" value="AAA"/>
    <property type="match status" value="1"/>
</dbReference>
<dbReference type="GO" id="GO:0006355">
    <property type="term" value="P:regulation of DNA-templated transcription"/>
    <property type="evidence" value="ECO:0007669"/>
    <property type="project" value="InterPro"/>
</dbReference>
<dbReference type="CDD" id="cd00130">
    <property type="entry name" value="PAS"/>
    <property type="match status" value="1"/>
</dbReference>
<dbReference type="InterPro" id="IPR025943">
    <property type="entry name" value="Sigma_54_int_dom_ATP-bd_2"/>
</dbReference>
<dbReference type="Gene3D" id="1.10.8.60">
    <property type="match status" value="1"/>
</dbReference>
<gene>
    <name evidence="8" type="ORF">SYN_01181</name>
</gene>
<dbReference type="InParanoid" id="Q2LWF8"/>
<dbReference type="Proteomes" id="UP000001933">
    <property type="component" value="Chromosome"/>
</dbReference>
<organism evidence="8 9">
    <name type="scientific">Syntrophus aciditrophicus (strain SB)</name>
    <dbReference type="NCBI Taxonomy" id="56780"/>
    <lineage>
        <taxon>Bacteria</taxon>
        <taxon>Pseudomonadati</taxon>
        <taxon>Thermodesulfobacteriota</taxon>
        <taxon>Syntrophia</taxon>
        <taxon>Syntrophales</taxon>
        <taxon>Syntrophaceae</taxon>
        <taxon>Syntrophus</taxon>
    </lineage>
</organism>
<dbReference type="SUPFAM" id="SSF46689">
    <property type="entry name" value="Homeodomain-like"/>
    <property type="match status" value="1"/>
</dbReference>
<evidence type="ECO:0000259" key="7">
    <source>
        <dbReference type="PROSITE" id="PS50112"/>
    </source>
</evidence>
<dbReference type="KEGG" id="sat:SYN_01181"/>
<name>Q2LWF8_SYNAS</name>
<dbReference type="Gene3D" id="3.30.450.20">
    <property type="entry name" value="PAS domain"/>
    <property type="match status" value="1"/>
</dbReference>
<dbReference type="InterPro" id="IPR025944">
    <property type="entry name" value="Sigma_54_int_dom_CS"/>
</dbReference>
<dbReference type="AlphaFoldDB" id="Q2LWF8"/>
<keyword evidence="3" id="KW-0805">Transcription regulation</keyword>
<dbReference type="InterPro" id="IPR009057">
    <property type="entry name" value="Homeodomain-like_sf"/>
</dbReference>
<evidence type="ECO:0000256" key="3">
    <source>
        <dbReference type="ARBA" id="ARBA00023015"/>
    </source>
</evidence>
<reference evidence="8 9" key="1">
    <citation type="journal article" date="2007" name="Proc. Natl. Acad. Sci. U.S.A.">
        <title>The genome of Syntrophus aciditrophicus: life at the thermodynamic limit of microbial growth.</title>
        <authorList>
            <person name="McInerney M.J."/>
            <person name="Rohlin L."/>
            <person name="Mouttaki H."/>
            <person name="Kim U."/>
            <person name="Krupp R.S."/>
            <person name="Rios-Hernandez L."/>
            <person name="Sieber J."/>
            <person name="Struchtemeyer C.G."/>
            <person name="Bhattacharyya A."/>
            <person name="Campbell J.W."/>
            <person name="Gunsalus R.P."/>
        </authorList>
    </citation>
    <scope>NUCLEOTIDE SEQUENCE [LARGE SCALE GENOMIC DNA]</scope>
    <source>
        <strain evidence="8 9">SB</strain>
    </source>
</reference>
<dbReference type="HOGENOM" id="CLU_000445_8_1_7"/>
<dbReference type="PANTHER" id="PTHR32071:SF57">
    <property type="entry name" value="C4-DICARBOXYLATE TRANSPORT TRANSCRIPTIONAL REGULATORY PROTEIN DCTD"/>
    <property type="match status" value="1"/>
</dbReference>
<dbReference type="InterPro" id="IPR000014">
    <property type="entry name" value="PAS"/>
</dbReference>
<keyword evidence="1" id="KW-0547">Nucleotide-binding</keyword>
<dbReference type="InterPro" id="IPR002078">
    <property type="entry name" value="Sigma_54_int"/>
</dbReference>
<dbReference type="eggNOG" id="COG3829">
    <property type="taxonomic scope" value="Bacteria"/>
</dbReference>
<evidence type="ECO:0000259" key="6">
    <source>
        <dbReference type="PROSITE" id="PS50045"/>
    </source>
</evidence>
<proteinExistence type="predicted"/>
<dbReference type="PANTHER" id="PTHR32071">
    <property type="entry name" value="TRANSCRIPTIONAL REGULATORY PROTEIN"/>
    <property type="match status" value="1"/>
</dbReference>
<dbReference type="Pfam" id="PF13426">
    <property type="entry name" value="PAS_9"/>
    <property type="match status" value="1"/>
</dbReference>
<keyword evidence="2" id="KW-0067">ATP-binding</keyword>
<dbReference type="InterPro" id="IPR025662">
    <property type="entry name" value="Sigma_54_int_dom_ATP-bd_1"/>
</dbReference>
<dbReference type="Pfam" id="PF25601">
    <property type="entry name" value="AAA_lid_14"/>
    <property type="match status" value="1"/>
</dbReference>
<accession>Q2LWF8</accession>
<sequence length="455" mass="51890">MSKDIEDQTQIILDSIADGVFTVDSEWKITSFNRAAEKITGIAREEAIGKQCREVFRAGICENHCFLRHTVESGQPVVNQSIFILNARGERIPVSISTALLKNREKQVIGGVETFRDLSLVEDLRKELYNRRSFHDIISKNKEMHRLFHIVEQLSESDATVILVGESGTGKELFAKAIHYESSRRDGPIITINCGALPDNLLESELFGYKAGAFTDAKRDKPGRITLAHGGTLFLDEIGDISQAMQVRLLRVLQEKVFEPLGGTKSEKVDVRIIAATNKDLEKLVKEGIFREDFYYRINVVKLLLPPLRDRKEDIPLLSEHFIRKLNRRKGTDILGLQPEALAILMAYDYPGNIRELENMIEYAMVVCKNSLIGIEHLPDYLIQSLDHGSQKSFLPKQKQISLKGHEREFLYNALAENNWNRKRTAAQLGIHPTTLWRKLRRLNIELPEQDGRHK</sequence>
<dbReference type="Pfam" id="PF02954">
    <property type="entry name" value="HTH_8"/>
    <property type="match status" value="1"/>
</dbReference>
<protein>
    <submittedName>
        <fullName evidence="8">Transcriptional regulator with sigma 54 interaction domain</fullName>
    </submittedName>
</protein>
<dbReference type="PROSITE" id="PS50045">
    <property type="entry name" value="SIGMA54_INTERACT_4"/>
    <property type="match status" value="1"/>
</dbReference>
<keyword evidence="5" id="KW-0804">Transcription</keyword>
<dbReference type="FunFam" id="3.40.50.300:FF:000006">
    <property type="entry name" value="DNA-binding transcriptional regulator NtrC"/>
    <property type="match status" value="1"/>
</dbReference>
<evidence type="ECO:0000256" key="5">
    <source>
        <dbReference type="ARBA" id="ARBA00023163"/>
    </source>
</evidence>
<dbReference type="SUPFAM" id="SSF52540">
    <property type="entry name" value="P-loop containing nucleoside triphosphate hydrolases"/>
    <property type="match status" value="1"/>
</dbReference>
<dbReference type="Gene3D" id="1.10.10.60">
    <property type="entry name" value="Homeodomain-like"/>
    <property type="match status" value="1"/>
</dbReference>
<dbReference type="InterPro" id="IPR003593">
    <property type="entry name" value="AAA+_ATPase"/>
</dbReference>
<dbReference type="STRING" id="56780.SYN_01181"/>
<evidence type="ECO:0000313" key="9">
    <source>
        <dbReference type="Proteomes" id="UP000001933"/>
    </source>
</evidence>